<evidence type="ECO:0000313" key="8">
    <source>
        <dbReference type="Proteomes" id="UP000568063"/>
    </source>
</evidence>
<dbReference type="RefSeq" id="WP_181522160.1">
    <property type="nucleotide sequence ID" value="NZ_JACDUM010000005.1"/>
</dbReference>
<evidence type="ECO:0000256" key="2">
    <source>
        <dbReference type="ARBA" id="ARBA00023125"/>
    </source>
</evidence>
<dbReference type="AlphaFoldDB" id="A0A7J9PEJ9"/>
<dbReference type="GO" id="GO:0006310">
    <property type="term" value="P:DNA recombination"/>
    <property type="evidence" value="ECO:0007669"/>
    <property type="project" value="UniProtKB-KW"/>
</dbReference>
<evidence type="ECO:0000259" key="5">
    <source>
        <dbReference type="PROSITE" id="PS51898"/>
    </source>
</evidence>
<keyword evidence="2 4" id="KW-0238">DNA-binding</keyword>
<dbReference type="PANTHER" id="PTHR30349">
    <property type="entry name" value="PHAGE INTEGRASE-RELATED"/>
    <property type="match status" value="1"/>
</dbReference>
<dbReference type="SUPFAM" id="SSF56349">
    <property type="entry name" value="DNA breaking-rejoining enzymes"/>
    <property type="match status" value="1"/>
</dbReference>
<gene>
    <name evidence="7" type="ORF">HNP91_001930</name>
</gene>
<feature type="domain" description="Core-binding (CB)" evidence="6">
    <location>
        <begin position="21"/>
        <end position="107"/>
    </location>
</feature>
<accession>A0A7J9PEJ9</accession>
<evidence type="ECO:0000259" key="6">
    <source>
        <dbReference type="PROSITE" id="PS51900"/>
    </source>
</evidence>
<dbReference type="CDD" id="cd00397">
    <property type="entry name" value="DNA_BRE_C"/>
    <property type="match status" value="1"/>
</dbReference>
<dbReference type="InterPro" id="IPR002104">
    <property type="entry name" value="Integrase_catalytic"/>
</dbReference>
<protein>
    <submittedName>
        <fullName evidence="7">Integrase/recombinase XerD</fullName>
    </submittedName>
</protein>
<dbReference type="Pfam" id="PF00589">
    <property type="entry name" value="Phage_integrase"/>
    <property type="match status" value="1"/>
</dbReference>
<feature type="domain" description="Tyr recombinase" evidence="5">
    <location>
        <begin position="130"/>
        <end position="320"/>
    </location>
</feature>
<dbReference type="Gene3D" id="1.10.150.130">
    <property type="match status" value="1"/>
</dbReference>
<reference evidence="7 8" key="1">
    <citation type="submission" date="2020-07" db="EMBL/GenBank/DDBJ databases">
        <title>Genomic Encyclopedia of Type Strains, Phase IV (KMG-V): Genome sequencing to study the core and pangenomes of soil and plant-associated prokaryotes.</title>
        <authorList>
            <person name="Whitman W."/>
        </authorList>
    </citation>
    <scope>NUCLEOTIDE SEQUENCE [LARGE SCALE GENOMIC DNA]</scope>
    <source>
        <strain evidence="7 8">C9</strain>
    </source>
</reference>
<dbReference type="GO" id="GO:0015074">
    <property type="term" value="P:DNA integration"/>
    <property type="evidence" value="ECO:0007669"/>
    <property type="project" value="UniProtKB-KW"/>
</dbReference>
<dbReference type="Gene3D" id="1.10.443.10">
    <property type="entry name" value="Intergrase catalytic core"/>
    <property type="match status" value="1"/>
</dbReference>
<evidence type="ECO:0000256" key="3">
    <source>
        <dbReference type="ARBA" id="ARBA00023172"/>
    </source>
</evidence>
<comment type="caution">
    <text evidence="7">The sequence shown here is derived from an EMBL/GenBank/DDBJ whole genome shotgun (WGS) entry which is preliminary data.</text>
</comment>
<evidence type="ECO:0000313" key="7">
    <source>
        <dbReference type="EMBL" id="MBA2861097.1"/>
    </source>
</evidence>
<proteinExistence type="predicted"/>
<evidence type="ECO:0000256" key="4">
    <source>
        <dbReference type="PROSITE-ProRule" id="PRU01248"/>
    </source>
</evidence>
<keyword evidence="1" id="KW-0229">DNA integration</keyword>
<dbReference type="GO" id="GO:0003677">
    <property type="term" value="F:DNA binding"/>
    <property type="evidence" value="ECO:0007669"/>
    <property type="project" value="UniProtKB-UniRule"/>
</dbReference>
<dbReference type="InterPro" id="IPR013762">
    <property type="entry name" value="Integrase-like_cat_sf"/>
</dbReference>
<dbReference type="PANTHER" id="PTHR30349:SF41">
    <property type="entry name" value="INTEGRASE_RECOMBINASE PROTEIN MJ0367-RELATED"/>
    <property type="match status" value="1"/>
</dbReference>
<sequence>MDNLKNMVLLKPKRDPIEEMSEMDVWISKFRTEREFDGIKEGTIKKDIDRLKVFLDYSFNRLNKAPDELRTADFVKYFNYLENERKNTRSTQNRYFNLLKVFYRLMRVPNFNDFADESRERKRFNGHEVQHYDPIYPDHLNEILLKIVESKSRTKFRDVVMIRLLWDTGCRVSEVLKLKYEDCDLSEGSFKLKNTKTKEERVVVCSKDTLYVLNNYLEYNIKKGSKDHVFQNLSGEMVGKAWISKIFRNAVNELKKDGKLPQNKKLVVHSLRHGRAVDLLDKGTPIDIVKEYLGHKSLETTLFYSHSQERKNKMLKNIQKIL</sequence>
<dbReference type="InterPro" id="IPR011010">
    <property type="entry name" value="DNA_brk_join_enz"/>
</dbReference>
<organism evidence="7 8">
    <name type="scientific">Methanococcus maripaludis</name>
    <name type="common">Methanococcus deltae</name>
    <dbReference type="NCBI Taxonomy" id="39152"/>
    <lineage>
        <taxon>Archaea</taxon>
        <taxon>Methanobacteriati</taxon>
        <taxon>Methanobacteriota</taxon>
        <taxon>Methanomada group</taxon>
        <taxon>Methanococci</taxon>
        <taxon>Methanococcales</taxon>
        <taxon>Methanococcaceae</taxon>
        <taxon>Methanococcus</taxon>
    </lineage>
</organism>
<dbReference type="Pfam" id="PF13495">
    <property type="entry name" value="Phage_int_SAM_4"/>
    <property type="match status" value="1"/>
</dbReference>
<evidence type="ECO:0000256" key="1">
    <source>
        <dbReference type="ARBA" id="ARBA00022908"/>
    </source>
</evidence>
<dbReference type="InterPro" id="IPR004107">
    <property type="entry name" value="Integrase_SAM-like_N"/>
</dbReference>
<dbReference type="InterPro" id="IPR050090">
    <property type="entry name" value="Tyrosine_recombinase_XerCD"/>
</dbReference>
<keyword evidence="3" id="KW-0233">DNA recombination</keyword>
<name>A0A7J9PEJ9_METMI</name>
<dbReference type="InterPro" id="IPR044068">
    <property type="entry name" value="CB"/>
</dbReference>
<dbReference type="PROSITE" id="PS51900">
    <property type="entry name" value="CB"/>
    <property type="match status" value="1"/>
</dbReference>
<dbReference type="Proteomes" id="UP000568063">
    <property type="component" value="Unassembled WGS sequence"/>
</dbReference>
<dbReference type="EMBL" id="JACDUM010000005">
    <property type="protein sequence ID" value="MBA2861097.1"/>
    <property type="molecule type" value="Genomic_DNA"/>
</dbReference>
<dbReference type="InterPro" id="IPR010998">
    <property type="entry name" value="Integrase_recombinase_N"/>
</dbReference>
<dbReference type="PROSITE" id="PS51898">
    <property type="entry name" value="TYR_RECOMBINASE"/>
    <property type="match status" value="1"/>
</dbReference>